<comment type="similarity">
    <text evidence="1">Belongs to the short-chain dehydrogenases/reductases (SDR) family.</text>
</comment>
<keyword evidence="3" id="KW-0560">Oxidoreductase</keyword>
<dbReference type="Proteomes" id="UP000799444">
    <property type="component" value="Unassembled WGS sequence"/>
</dbReference>
<dbReference type="OrthoDB" id="498125at2759"/>
<organism evidence="4 5">
    <name type="scientific">Polyplosphaeria fusca</name>
    <dbReference type="NCBI Taxonomy" id="682080"/>
    <lineage>
        <taxon>Eukaryota</taxon>
        <taxon>Fungi</taxon>
        <taxon>Dikarya</taxon>
        <taxon>Ascomycota</taxon>
        <taxon>Pezizomycotina</taxon>
        <taxon>Dothideomycetes</taxon>
        <taxon>Pleosporomycetidae</taxon>
        <taxon>Pleosporales</taxon>
        <taxon>Tetraplosphaeriaceae</taxon>
        <taxon>Polyplosphaeria</taxon>
    </lineage>
</organism>
<dbReference type="SUPFAM" id="SSF51735">
    <property type="entry name" value="NAD(P)-binding Rossmann-fold domains"/>
    <property type="match status" value="1"/>
</dbReference>
<sequence>MSMFPVFSDLKGKVALVMGIGQTHVPGSDIWGNGAAMARALCLNGVKVFGCDLDLSAAERTATRLRDEGGVCDVTTADVTSSSDVQRVVGAAMAKHKRIDILVNNVGMTAPGNPVNMAEQVWDAQLNLNLKSVYLSCHHVLPIMDRQGSGSIVNNASIAGVSYLGKHQVAYSTAKAAVIHFTRVTAVMYAPKNIRLNCVVPGMILTPLVENLGKSEREEDRQVYRKITEHNVPMGKLGEPEDVANVALFLASDAAKYMTGQSLVVDGGLTSQTGTGQ</sequence>
<proteinExistence type="inferred from homology"/>
<dbReference type="AlphaFoldDB" id="A0A9P4QNG7"/>
<dbReference type="PRINTS" id="PR00080">
    <property type="entry name" value="SDRFAMILY"/>
</dbReference>
<dbReference type="PANTHER" id="PTHR42760">
    <property type="entry name" value="SHORT-CHAIN DEHYDROGENASES/REDUCTASES FAMILY MEMBER"/>
    <property type="match status" value="1"/>
</dbReference>
<reference evidence="4" key="1">
    <citation type="journal article" date="2020" name="Stud. Mycol.">
        <title>101 Dothideomycetes genomes: a test case for predicting lifestyles and emergence of pathogens.</title>
        <authorList>
            <person name="Haridas S."/>
            <person name="Albert R."/>
            <person name="Binder M."/>
            <person name="Bloem J."/>
            <person name="Labutti K."/>
            <person name="Salamov A."/>
            <person name="Andreopoulos B."/>
            <person name="Baker S."/>
            <person name="Barry K."/>
            <person name="Bills G."/>
            <person name="Bluhm B."/>
            <person name="Cannon C."/>
            <person name="Castanera R."/>
            <person name="Culley D."/>
            <person name="Daum C."/>
            <person name="Ezra D."/>
            <person name="Gonzalez J."/>
            <person name="Henrissat B."/>
            <person name="Kuo A."/>
            <person name="Liang C."/>
            <person name="Lipzen A."/>
            <person name="Lutzoni F."/>
            <person name="Magnuson J."/>
            <person name="Mondo S."/>
            <person name="Nolan M."/>
            <person name="Ohm R."/>
            <person name="Pangilinan J."/>
            <person name="Park H.-J."/>
            <person name="Ramirez L."/>
            <person name="Alfaro M."/>
            <person name="Sun H."/>
            <person name="Tritt A."/>
            <person name="Yoshinaga Y."/>
            <person name="Zwiers L.-H."/>
            <person name="Turgeon B."/>
            <person name="Goodwin S."/>
            <person name="Spatafora J."/>
            <person name="Crous P."/>
            <person name="Grigoriev I."/>
        </authorList>
    </citation>
    <scope>NUCLEOTIDE SEQUENCE</scope>
    <source>
        <strain evidence="4">CBS 125425</strain>
    </source>
</reference>
<dbReference type="PRINTS" id="PR00081">
    <property type="entry name" value="GDHRDH"/>
</dbReference>
<keyword evidence="2" id="KW-0521">NADP</keyword>
<evidence type="ECO:0000313" key="5">
    <source>
        <dbReference type="Proteomes" id="UP000799444"/>
    </source>
</evidence>
<gene>
    <name evidence="4" type="ORF">EJ04DRAFT_475043</name>
</gene>
<dbReference type="InterPro" id="IPR036291">
    <property type="entry name" value="NAD(P)-bd_dom_sf"/>
</dbReference>
<protein>
    <submittedName>
        <fullName evidence="4">Short chain type dehydrogenase</fullName>
    </submittedName>
</protein>
<dbReference type="InterPro" id="IPR002347">
    <property type="entry name" value="SDR_fam"/>
</dbReference>
<dbReference type="PROSITE" id="PS00061">
    <property type="entry name" value="ADH_SHORT"/>
    <property type="match status" value="1"/>
</dbReference>
<dbReference type="Gene3D" id="3.40.50.720">
    <property type="entry name" value="NAD(P)-binding Rossmann-like Domain"/>
    <property type="match status" value="1"/>
</dbReference>
<dbReference type="Pfam" id="PF13561">
    <property type="entry name" value="adh_short_C2"/>
    <property type="match status" value="1"/>
</dbReference>
<dbReference type="FunFam" id="3.40.50.720:FF:000084">
    <property type="entry name" value="Short-chain dehydrogenase reductase"/>
    <property type="match status" value="1"/>
</dbReference>
<evidence type="ECO:0000313" key="4">
    <source>
        <dbReference type="EMBL" id="KAF2729744.1"/>
    </source>
</evidence>
<accession>A0A9P4QNG7</accession>
<evidence type="ECO:0000256" key="3">
    <source>
        <dbReference type="ARBA" id="ARBA00023002"/>
    </source>
</evidence>
<name>A0A9P4QNG7_9PLEO</name>
<keyword evidence="5" id="KW-1185">Reference proteome</keyword>
<dbReference type="GO" id="GO:0016616">
    <property type="term" value="F:oxidoreductase activity, acting on the CH-OH group of donors, NAD or NADP as acceptor"/>
    <property type="evidence" value="ECO:0007669"/>
    <property type="project" value="TreeGrafter"/>
</dbReference>
<evidence type="ECO:0000256" key="1">
    <source>
        <dbReference type="ARBA" id="ARBA00006484"/>
    </source>
</evidence>
<dbReference type="InterPro" id="IPR020904">
    <property type="entry name" value="Sc_DH/Rdtase_CS"/>
</dbReference>
<dbReference type="EMBL" id="ML996236">
    <property type="protein sequence ID" value="KAF2729744.1"/>
    <property type="molecule type" value="Genomic_DNA"/>
</dbReference>
<dbReference type="PANTHER" id="PTHR42760:SF115">
    <property type="entry name" value="3-OXOACYL-[ACYL-CARRIER-PROTEIN] REDUCTASE FABG"/>
    <property type="match status" value="1"/>
</dbReference>
<comment type="caution">
    <text evidence="4">The sequence shown here is derived from an EMBL/GenBank/DDBJ whole genome shotgun (WGS) entry which is preliminary data.</text>
</comment>
<evidence type="ECO:0000256" key="2">
    <source>
        <dbReference type="ARBA" id="ARBA00022857"/>
    </source>
</evidence>